<feature type="compositionally biased region" description="Low complexity" evidence="1">
    <location>
        <begin position="72"/>
        <end position="88"/>
    </location>
</feature>
<proteinExistence type="predicted"/>
<feature type="region of interest" description="Disordered" evidence="1">
    <location>
        <begin position="72"/>
        <end position="100"/>
    </location>
</feature>
<keyword evidence="3" id="KW-1185">Reference proteome</keyword>
<dbReference type="AlphaFoldDB" id="A0A918MD71"/>
<evidence type="ECO:0000256" key="1">
    <source>
        <dbReference type="SAM" id="MobiDB-lite"/>
    </source>
</evidence>
<organism evidence="2 3">
    <name type="scientific">Streptomyces filipinensis</name>
    <dbReference type="NCBI Taxonomy" id="66887"/>
    <lineage>
        <taxon>Bacteria</taxon>
        <taxon>Bacillati</taxon>
        <taxon>Actinomycetota</taxon>
        <taxon>Actinomycetes</taxon>
        <taxon>Kitasatosporales</taxon>
        <taxon>Streptomycetaceae</taxon>
        <taxon>Streptomyces</taxon>
    </lineage>
</organism>
<accession>A0A918MD71</accession>
<evidence type="ECO:0000313" key="2">
    <source>
        <dbReference type="EMBL" id="GGV04540.1"/>
    </source>
</evidence>
<dbReference type="Proteomes" id="UP000618795">
    <property type="component" value="Unassembled WGS sequence"/>
</dbReference>
<gene>
    <name evidence="2" type="ORF">GCM10010260_47040</name>
</gene>
<protein>
    <submittedName>
        <fullName evidence="2">Uncharacterized protein</fullName>
    </submittedName>
</protein>
<comment type="caution">
    <text evidence="2">The sequence shown here is derived from an EMBL/GenBank/DDBJ whole genome shotgun (WGS) entry which is preliminary data.</text>
</comment>
<reference evidence="2" key="2">
    <citation type="submission" date="2020-09" db="EMBL/GenBank/DDBJ databases">
        <authorList>
            <person name="Sun Q."/>
            <person name="Ohkuma M."/>
        </authorList>
    </citation>
    <scope>NUCLEOTIDE SEQUENCE</scope>
    <source>
        <strain evidence="2">JCM 4369</strain>
    </source>
</reference>
<name>A0A918MD71_9ACTN</name>
<sequence>MPAPAWDHAGGVRRQAGEVLADEVDLCGAEVTEFLQACRMSWRRVMPCSDAGAAAPLPGEVMGMVMLGAAEPPSRRAAGRPGRPMPARAGREGAGARGKG</sequence>
<reference evidence="2" key="1">
    <citation type="journal article" date="2014" name="Int. J. Syst. Evol. Microbiol.">
        <title>Complete genome sequence of Corynebacterium casei LMG S-19264T (=DSM 44701T), isolated from a smear-ripened cheese.</title>
        <authorList>
            <consortium name="US DOE Joint Genome Institute (JGI-PGF)"/>
            <person name="Walter F."/>
            <person name="Albersmeier A."/>
            <person name="Kalinowski J."/>
            <person name="Ruckert C."/>
        </authorList>
    </citation>
    <scope>NUCLEOTIDE SEQUENCE</scope>
    <source>
        <strain evidence="2">JCM 4369</strain>
    </source>
</reference>
<dbReference type="EMBL" id="BMTD01000010">
    <property type="protein sequence ID" value="GGV04540.1"/>
    <property type="molecule type" value="Genomic_DNA"/>
</dbReference>
<evidence type="ECO:0000313" key="3">
    <source>
        <dbReference type="Proteomes" id="UP000618795"/>
    </source>
</evidence>